<evidence type="ECO:0000313" key="7">
    <source>
        <dbReference type="EMBL" id="SFA81788.1"/>
    </source>
</evidence>
<dbReference type="GO" id="GO:0030170">
    <property type="term" value="F:pyridoxal phosphate binding"/>
    <property type="evidence" value="ECO:0007669"/>
    <property type="project" value="InterPro"/>
</dbReference>
<evidence type="ECO:0000259" key="6">
    <source>
        <dbReference type="PROSITE" id="PS50949"/>
    </source>
</evidence>
<evidence type="ECO:0000256" key="4">
    <source>
        <dbReference type="ARBA" id="ARBA00023125"/>
    </source>
</evidence>
<dbReference type="CDD" id="cd00609">
    <property type="entry name" value="AAT_like"/>
    <property type="match status" value="1"/>
</dbReference>
<evidence type="ECO:0000256" key="5">
    <source>
        <dbReference type="ARBA" id="ARBA00023163"/>
    </source>
</evidence>
<gene>
    <name evidence="7" type="ORF">SAMN05421867_10272</name>
</gene>
<dbReference type="InterPro" id="IPR036388">
    <property type="entry name" value="WH-like_DNA-bd_sf"/>
</dbReference>
<dbReference type="Gene3D" id="1.10.10.10">
    <property type="entry name" value="Winged helix-like DNA-binding domain superfamily/Winged helix DNA-binding domain"/>
    <property type="match status" value="1"/>
</dbReference>
<keyword evidence="7" id="KW-0808">Transferase</keyword>
<dbReference type="STRING" id="988821.SAMN05421867_10272"/>
<sequence length="476" mass="50002">MSGARLRLLLGTWQRPGAAYTALADALRAAVLSGALPLRTRVPSERELAEHLGVSRTTATAVYDVLRAEGYLVSRRGSGTVTALPADGSRADRSPAFGGPAAEGLVDLSMAAPSASGDLAAHVAGAVEDLAHHTGGRGYEPLGLPVLRAAVAGWYEERGVPTSPDHVLVTTGAQHALHLLVAAHAGPGDRVVVEHPTYLHAIDAVRGAGARPVPVPVGRDGLDVDLLASTLRQAAPRLVYLVPDHHNPTGTSVGDDARARVRELARRTGTVVVADEVLSDLTVEGPAPVPFLGTRVPGRELVGVGSASKSFWGGLRVGWVRAHPELVARLAVLRGRVDIATPVLEQLVVARLLAARTELLERRRAALRERRDLLVRLLGERLPSWRYDVPAGGLSVWVDLGAARSTALAAIAPRHGVRLVPGTAFGTDGSFDDRLRLTFSEPAAVLDDGLRRVAAAWSALGEPAGAVEAPPWRAVV</sequence>
<dbReference type="GO" id="GO:0008483">
    <property type="term" value="F:transaminase activity"/>
    <property type="evidence" value="ECO:0007669"/>
    <property type="project" value="UniProtKB-KW"/>
</dbReference>
<dbReference type="CDD" id="cd07377">
    <property type="entry name" value="WHTH_GntR"/>
    <property type="match status" value="1"/>
</dbReference>
<dbReference type="SMART" id="SM00345">
    <property type="entry name" value="HTH_GNTR"/>
    <property type="match status" value="1"/>
</dbReference>
<keyword evidence="3" id="KW-0805">Transcription regulation</keyword>
<dbReference type="PRINTS" id="PR00035">
    <property type="entry name" value="HTHGNTR"/>
</dbReference>
<dbReference type="GO" id="GO:0003700">
    <property type="term" value="F:DNA-binding transcription factor activity"/>
    <property type="evidence" value="ECO:0007669"/>
    <property type="project" value="InterPro"/>
</dbReference>
<evidence type="ECO:0000256" key="2">
    <source>
        <dbReference type="ARBA" id="ARBA00022898"/>
    </source>
</evidence>
<keyword evidence="2" id="KW-0663">Pyridoxal phosphate</keyword>
<dbReference type="PANTHER" id="PTHR46577">
    <property type="entry name" value="HTH-TYPE TRANSCRIPTIONAL REGULATORY PROTEIN GABR"/>
    <property type="match status" value="1"/>
</dbReference>
<dbReference type="Pfam" id="PF00392">
    <property type="entry name" value="GntR"/>
    <property type="match status" value="1"/>
</dbReference>
<dbReference type="Pfam" id="PF00155">
    <property type="entry name" value="Aminotran_1_2"/>
    <property type="match status" value="1"/>
</dbReference>
<dbReference type="InterPro" id="IPR000524">
    <property type="entry name" value="Tscrpt_reg_HTH_GntR"/>
</dbReference>
<dbReference type="InterPro" id="IPR015424">
    <property type="entry name" value="PyrdxlP-dep_Trfase"/>
</dbReference>
<dbReference type="Gene3D" id="3.40.640.10">
    <property type="entry name" value="Type I PLP-dependent aspartate aminotransferase-like (Major domain)"/>
    <property type="match status" value="1"/>
</dbReference>
<dbReference type="AlphaFoldDB" id="A0A1I0W013"/>
<dbReference type="InterPro" id="IPR051446">
    <property type="entry name" value="HTH_trans_reg/aminotransferase"/>
</dbReference>
<dbReference type="SUPFAM" id="SSF46785">
    <property type="entry name" value="Winged helix' DNA-binding domain"/>
    <property type="match status" value="1"/>
</dbReference>
<name>A0A1I0W013_9CELL</name>
<dbReference type="InterPro" id="IPR036390">
    <property type="entry name" value="WH_DNA-bd_sf"/>
</dbReference>
<dbReference type="SUPFAM" id="SSF53383">
    <property type="entry name" value="PLP-dependent transferases"/>
    <property type="match status" value="1"/>
</dbReference>
<reference evidence="7 8" key="1">
    <citation type="submission" date="2016-10" db="EMBL/GenBank/DDBJ databases">
        <authorList>
            <person name="de Groot N.N."/>
        </authorList>
    </citation>
    <scope>NUCLEOTIDE SEQUENCE [LARGE SCALE GENOMIC DNA]</scope>
    <source>
        <strain evidence="7 8">CGMCC 4.6945</strain>
    </source>
</reference>
<dbReference type="InterPro" id="IPR004839">
    <property type="entry name" value="Aminotransferase_I/II_large"/>
</dbReference>
<dbReference type="GO" id="GO:0003677">
    <property type="term" value="F:DNA binding"/>
    <property type="evidence" value="ECO:0007669"/>
    <property type="project" value="UniProtKB-KW"/>
</dbReference>
<evidence type="ECO:0000313" key="8">
    <source>
        <dbReference type="Proteomes" id="UP000199012"/>
    </source>
</evidence>
<evidence type="ECO:0000256" key="3">
    <source>
        <dbReference type="ARBA" id="ARBA00023015"/>
    </source>
</evidence>
<dbReference type="InterPro" id="IPR015421">
    <property type="entry name" value="PyrdxlP-dep_Trfase_major"/>
</dbReference>
<protein>
    <submittedName>
        <fullName evidence="7">DNA-binding transcriptional regulator, MocR family, contains an aminotransferase domain</fullName>
    </submittedName>
</protein>
<dbReference type="EMBL" id="FOKA01000002">
    <property type="protein sequence ID" value="SFA81788.1"/>
    <property type="molecule type" value="Genomic_DNA"/>
</dbReference>
<dbReference type="Proteomes" id="UP000199012">
    <property type="component" value="Unassembled WGS sequence"/>
</dbReference>
<accession>A0A1I0W013</accession>
<comment type="similarity">
    <text evidence="1">In the C-terminal section; belongs to the class-I pyridoxal-phosphate-dependent aminotransferase family.</text>
</comment>
<keyword evidence="4 7" id="KW-0238">DNA-binding</keyword>
<keyword evidence="8" id="KW-1185">Reference proteome</keyword>
<keyword evidence="5" id="KW-0804">Transcription</keyword>
<organism evidence="7 8">
    <name type="scientific">Cellulomonas marina</name>
    <dbReference type="NCBI Taxonomy" id="988821"/>
    <lineage>
        <taxon>Bacteria</taxon>
        <taxon>Bacillati</taxon>
        <taxon>Actinomycetota</taxon>
        <taxon>Actinomycetes</taxon>
        <taxon>Micrococcales</taxon>
        <taxon>Cellulomonadaceae</taxon>
        <taxon>Cellulomonas</taxon>
    </lineage>
</organism>
<dbReference type="PANTHER" id="PTHR46577:SF1">
    <property type="entry name" value="HTH-TYPE TRANSCRIPTIONAL REGULATORY PROTEIN GABR"/>
    <property type="match status" value="1"/>
</dbReference>
<feature type="domain" description="HTH gntR-type" evidence="6">
    <location>
        <begin position="17"/>
        <end position="85"/>
    </location>
</feature>
<evidence type="ECO:0000256" key="1">
    <source>
        <dbReference type="ARBA" id="ARBA00005384"/>
    </source>
</evidence>
<proteinExistence type="inferred from homology"/>
<keyword evidence="7" id="KW-0032">Aminotransferase</keyword>
<dbReference type="PROSITE" id="PS50949">
    <property type="entry name" value="HTH_GNTR"/>
    <property type="match status" value="1"/>
</dbReference>